<evidence type="ECO:0000313" key="3">
    <source>
        <dbReference type="Proteomes" id="UP000503462"/>
    </source>
</evidence>
<dbReference type="Proteomes" id="UP000503462">
    <property type="component" value="Chromosome 5"/>
</dbReference>
<feature type="compositionally biased region" description="Polar residues" evidence="1">
    <location>
        <begin position="575"/>
        <end position="587"/>
    </location>
</feature>
<organism evidence="2 3">
    <name type="scientific">Peltaster fructicola</name>
    <dbReference type="NCBI Taxonomy" id="286661"/>
    <lineage>
        <taxon>Eukaryota</taxon>
        <taxon>Fungi</taxon>
        <taxon>Dikarya</taxon>
        <taxon>Ascomycota</taxon>
        <taxon>Pezizomycotina</taxon>
        <taxon>Dothideomycetes</taxon>
        <taxon>Dothideomycetes incertae sedis</taxon>
        <taxon>Peltaster</taxon>
    </lineage>
</organism>
<keyword evidence="3" id="KW-1185">Reference proteome</keyword>
<feature type="compositionally biased region" description="Low complexity" evidence="1">
    <location>
        <begin position="286"/>
        <end position="302"/>
    </location>
</feature>
<dbReference type="OrthoDB" id="340550at2759"/>
<feature type="compositionally biased region" description="Basic and acidic residues" evidence="1">
    <location>
        <begin position="394"/>
        <end position="411"/>
    </location>
</feature>
<feature type="region of interest" description="Disordered" evidence="1">
    <location>
        <begin position="1"/>
        <end position="95"/>
    </location>
</feature>
<feature type="compositionally biased region" description="Low complexity" evidence="1">
    <location>
        <begin position="424"/>
        <end position="434"/>
    </location>
</feature>
<feature type="compositionally biased region" description="Basic and acidic residues" evidence="1">
    <location>
        <begin position="43"/>
        <end position="53"/>
    </location>
</feature>
<name>A0A6H0Y587_9PEZI</name>
<proteinExistence type="predicted"/>
<reference evidence="2 3" key="1">
    <citation type="journal article" date="2016" name="Sci. Rep.">
        <title>Peltaster fructicola genome reveals evolution from an invasive phytopathogen to an ectophytic parasite.</title>
        <authorList>
            <person name="Xu C."/>
            <person name="Chen H."/>
            <person name="Gleason M.L."/>
            <person name="Xu J.R."/>
            <person name="Liu H."/>
            <person name="Zhang R."/>
            <person name="Sun G."/>
        </authorList>
    </citation>
    <scope>NUCLEOTIDE SEQUENCE [LARGE SCALE GENOMIC DNA]</scope>
    <source>
        <strain evidence="2 3">LNHT1506</strain>
    </source>
</reference>
<feature type="compositionally biased region" description="Polar residues" evidence="1">
    <location>
        <begin position="607"/>
        <end position="629"/>
    </location>
</feature>
<feature type="region of interest" description="Disordered" evidence="1">
    <location>
        <begin position="334"/>
        <end position="359"/>
    </location>
</feature>
<dbReference type="EMBL" id="CP051143">
    <property type="protein sequence ID" value="QIX01770.1"/>
    <property type="molecule type" value="Genomic_DNA"/>
</dbReference>
<feature type="compositionally biased region" description="Basic residues" evidence="1">
    <location>
        <begin position="276"/>
        <end position="285"/>
    </location>
</feature>
<feature type="region of interest" description="Disordered" evidence="1">
    <location>
        <begin position="572"/>
        <end position="629"/>
    </location>
</feature>
<evidence type="ECO:0000313" key="2">
    <source>
        <dbReference type="EMBL" id="QIX01770.1"/>
    </source>
</evidence>
<dbReference type="PANTHER" id="PTHR42106:SF1">
    <property type="match status" value="1"/>
</dbReference>
<sequence length="664" mass="70874">MDRALDDLVGPGLSPRSQPSKPRSLSDPSAVPAALAPSPNFRENLRRSSKDDYAIPTTPKASRRTDFPSQGLSLQMPAREMPSPAQLQRPPAPLSPQLDAHNIFIVQSQSQAASPVTSLPRHSRGLDFSRASTNLHHSTIAEQSSPDLSPVITQRGMNIPQRKMSVSSMALDSPHMGPVSNWGSLAPERSAVSSSVGSINMLVSDSEDNSSDEDASMGGDDLEDAIYSTPHVHKLQNQSVATPFTASHVTSGSVWANTNTHSPAAGSLLRTIRKSRLAKGSRRPNKSSSSASNSGYSSMASPRTTSPPPMKSIEGSNSLFGWPKSRRESLALGTDGLHLSSGNDSGDEGSVAAPSTPGVVRRPVTARRGNLLPKTKGFARIRAQLIEEASPVDSETRREAETIKQVRERDGSVSQFDLEPRLHSSTAPSSPSLLPAVQEDFDRELDAEATPMGKGLGVNFSLHAHRNGAGPGFWNRFDPAAGTPPPIFPPTFSRQSSTMNSEDSPIASGGENFQRMRGRAQSTASEMSDIMALGPQPASTASGMTDDMHLKKFKRRREDDFDIATIKRRAVSPGMSAQNSPVMTASPFQKDGNWGMPPERKREREINTASSEGSMSSQIPAVRSGSTGSVGTPVMSGGFNSHGKKLGLQGMVDTNDGLMKMSIE</sequence>
<accession>A0A6H0Y587</accession>
<evidence type="ECO:0000256" key="1">
    <source>
        <dbReference type="SAM" id="MobiDB-lite"/>
    </source>
</evidence>
<dbReference type="AlphaFoldDB" id="A0A6H0Y587"/>
<protein>
    <submittedName>
        <fullName evidence="2">Uncharacterized protein</fullName>
    </submittedName>
</protein>
<dbReference type="PANTHER" id="PTHR42106">
    <property type="entry name" value="CHROMOSOME 10, WHOLE GENOME SHOTGUN SEQUENCE"/>
    <property type="match status" value="1"/>
</dbReference>
<feature type="region of interest" description="Disordered" evidence="1">
    <location>
        <begin position="276"/>
        <end position="320"/>
    </location>
</feature>
<feature type="compositionally biased region" description="Low complexity" evidence="1">
    <location>
        <begin position="25"/>
        <end position="39"/>
    </location>
</feature>
<feature type="region of interest" description="Disordered" evidence="1">
    <location>
        <begin position="390"/>
        <end position="434"/>
    </location>
</feature>
<gene>
    <name evidence="2" type="ORF">AMS68_007287</name>
</gene>